<organism evidence="1 2">
    <name type="scientific">Coemansia thaxteri</name>
    <dbReference type="NCBI Taxonomy" id="2663907"/>
    <lineage>
        <taxon>Eukaryota</taxon>
        <taxon>Fungi</taxon>
        <taxon>Fungi incertae sedis</taxon>
        <taxon>Zoopagomycota</taxon>
        <taxon>Kickxellomycotina</taxon>
        <taxon>Kickxellomycetes</taxon>
        <taxon>Kickxellales</taxon>
        <taxon>Kickxellaceae</taxon>
        <taxon>Coemansia</taxon>
    </lineage>
</organism>
<comment type="caution">
    <text evidence="1">The sequence shown here is derived from an EMBL/GenBank/DDBJ whole genome shotgun (WGS) entry which is preliminary data.</text>
</comment>
<evidence type="ECO:0000313" key="1">
    <source>
        <dbReference type="EMBL" id="KAJ1998093.1"/>
    </source>
</evidence>
<dbReference type="AlphaFoldDB" id="A0A9W8BDZ0"/>
<name>A0A9W8BDZ0_9FUNG</name>
<proteinExistence type="predicted"/>
<dbReference type="Proteomes" id="UP001150907">
    <property type="component" value="Unassembled WGS sequence"/>
</dbReference>
<evidence type="ECO:0000313" key="2">
    <source>
        <dbReference type="Proteomes" id="UP001150907"/>
    </source>
</evidence>
<dbReference type="OrthoDB" id="5579563at2759"/>
<accession>A0A9W8BDZ0</accession>
<reference evidence="1" key="1">
    <citation type="submission" date="2022-07" db="EMBL/GenBank/DDBJ databases">
        <title>Phylogenomic reconstructions and comparative analyses of Kickxellomycotina fungi.</title>
        <authorList>
            <person name="Reynolds N.K."/>
            <person name="Stajich J.E."/>
            <person name="Barry K."/>
            <person name="Grigoriev I.V."/>
            <person name="Crous P."/>
            <person name="Smith M.E."/>
        </authorList>
    </citation>
    <scope>NUCLEOTIDE SEQUENCE</scope>
    <source>
        <strain evidence="1">IMI 214461</strain>
    </source>
</reference>
<gene>
    <name evidence="1" type="ORF">H4R26_005587</name>
</gene>
<dbReference type="EMBL" id="JANBQF010001078">
    <property type="protein sequence ID" value="KAJ1998093.1"/>
    <property type="molecule type" value="Genomic_DNA"/>
</dbReference>
<sequence>MRNVTIYVPDYVDISTVQKCIEDRCARVVPVDSSFDAELKSKENWRFIVLDKDHFTMRCCCRQPIKFSYNSRNVVLAQLRRDVYCANILKASFVEVDGIWQPKQLPVLHFIFGRDAHTLQIFRRIDDNTICEIYEADAAINMSELAAIAQSKPECTPHFFVVNRGQEYWAVDTADPSVCYAFNLSTKVRDISKLIYGSATVQALIDEDQAQVDIGPPTNQSPGFKLYDCNGEEVVKGDVFALRLIDYQDDGHDSRNNALEDHDKEFEGDDGEIDDYEETKLKSWVTVFKYAREDGKPVIWASSEGWEYFGMAVVDGVTYLTYNGKFLQTDLGEEEPDIFTEASEPEPSNRIRISRVDNGKYTLSTWESGTKTICDWVKSTVGIIK</sequence>
<protein>
    <submittedName>
        <fullName evidence="1">Uncharacterized protein</fullName>
    </submittedName>
</protein>
<keyword evidence="2" id="KW-1185">Reference proteome</keyword>
<feature type="non-terminal residue" evidence="1">
    <location>
        <position position="385"/>
    </location>
</feature>